<dbReference type="AlphaFoldDB" id="J0ZQ32"/>
<dbReference type="SUPFAM" id="SSF52266">
    <property type="entry name" value="SGNH hydrolase"/>
    <property type="match status" value="1"/>
</dbReference>
<feature type="domain" description="SGNH hydrolase-type esterase" evidence="1">
    <location>
        <begin position="7"/>
        <end position="184"/>
    </location>
</feature>
<reference evidence="2 3" key="1">
    <citation type="submission" date="2012-03" db="EMBL/GenBank/DDBJ databases">
        <title>The Genome Sequence of Bartonella tamiae Th239.</title>
        <authorList>
            <consortium name="The Broad Institute Genome Sequencing Platform"/>
            <consortium name="The Broad Institute Genome Sequencing Center for Infectious Disease"/>
            <person name="Feldgarden M."/>
            <person name="Kirby J."/>
            <person name="Kosoy M."/>
            <person name="Birtles R."/>
            <person name="Probert W.S."/>
            <person name="Chiaraviglio L."/>
            <person name="Young S.K."/>
            <person name="Zeng Q."/>
            <person name="Gargeya S."/>
            <person name="Fitzgerald M."/>
            <person name="Haas B."/>
            <person name="Abouelleil A."/>
            <person name="Alvarado L."/>
            <person name="Arachchi H.M."/>
            <person name="Berlin A."/>
            <person name="Chapman S.B."/>
            <person name="Gearin G."/>
            <person name="Goldberg J."/>
            <person name="Griggs A."/>
            <person name="Gujja S."/>
            <person name="Hansen M."/>
            <person name="Heiman D."/>
            <person name="Howarth C."/>
            <person name="Larimer J."/>
            <person name="Lui A."/>
            <person name="MacDonald P.J.P."/>
            <person name="McCowen C."/>
            <person name="Montmayeur A."/>
            <person name="Murphy C."/>
            <person name="Neiman D."/>
            <person name="Pearson M."/>
            <person name="Priest M."/>
            <person name="Roberts A."/>
            <person name="Saif S."/>
            <person name="Shea T."/>
            <person name="Sisk P."/>
            <person name="Stolte C."/>
            <person name="Sykes S."/>
            <person name="Wortman J."/>
            <person name="Nusbaum C."/>
            <person name="Birren B."/>
        </authorList>
    </citation>
    <scope>NUCLEOTIDE SEQUENCE [LARGE SCALE GENOMIC DNA]</scope>
    <source>
        <strain evidence="2 3">Th239</strain>
    </source>
</reference>
<comment type="caution">
    <text evidence="2">The sequence shown here is derived from an EMBL/GenBank/DDBJ whole genome shotgun (WGS) entry which is preliminary data.</text>
</comment>
<dbReference type="GO" id="GO:0016788">
    <property type="term" value="F:hydrolase activity, acting on ester bonds"/>
    <property type="evidence" value="ECO:0007669"/>
    <property type="project" value="UniProtKB-ARBA"/>
</dbReference>
<accession>J0ZQ32</accession>
<evidence type="ECO:0000259" key="1">
    <source>
        <dbReference type="Pfam" id="PF13472"/>
    </source>
</evidence>
<dbReference type="PANTHER" id="PTHR30383:SF29">
    <property type="entry name" value="SGNH HYDROLASE-TYPE ESTERASE DOMAIN-CONTAINING PROTEIN"/>
    <property type="match status" value="1"/>
</dbReference>
<dbReference type="eggNOG" id="COG2755">
    <property type="taxonomic scope" value="Bacteria"/>
</dbReference>
<dbReference type="OrthoDB" id="164654at2"/>
<gene>
    <name evidence="2" type="ORF">ME5_01124</name>
</gene>
<name>J0ZQ32_9HYPH</name>
<evidence type="ECO:0000313" key="3">
    <source>
        <dbReference type="Proteomes" id="UP000008952"/>
    </source>
</evidence>
<dbReference type="HOGENOM" id="CLU_088167_0_0_5"/>
<protein>
    <recommendedName>
        <fullName evidence="1">SGNH hydrolase-type esterase domain-containing protein</fullName>
    </recommendedName>
</protein>
<keyword evidence="3" id="KW-1185">Reference proteome</keyword>
<organism evidence="2 3">
    <name type="scientific">Bartonella tamiae Th239</name>
    <dbReference type="NCBI Taxonomy" id="1094558"/>
    <lineage>
        <taxon>Bacteria</taxon>
        <taxon>Pseudomonadati</taxon>
        <taxon>Pseudomonadota</taxon>
        <taxon>Alphaproteobacteria</taxon>
        <taxon>Hyphomicrobiales</taxon>
        <taxon>Bartonellaceae</taxon>
        <taxon>Bartonella</taxon>
    </lineage>
</organism>
<evidence type="ECO:0000313" key="2">
    <source>
        <dbReference type="EMBL" id="EJF90723.1"/>
    </source>
</evidence>
<dbReference type="CDD" id="cd01839">
    <property type="entry name" value="SGNH_arylesterase_like"/>
    <property type="match status" value="1"/>
</dbReference>
<dbReference type="Pfam" id="PF13472">
    <property type="entry name" value="Lipase_GDSL_2"/>
    <property type="match status" value="1"/>
</dbReference>
<dbReference type="Proteomes" id="UP000008952">
    <property type="component" value="Unassembled WGS sequence"/>
</dbReference>
<dbReference type="Gene3D" id="3.40.50.1110">
    <property type="entry name" value="SGNH hydrolase"/>
    <property type="match status" value="1"/>
</dbReference>
<dbReference type="EMBL" id="AIMB01000007">
    <property type="protein sequence ID" value="EJF90723.1"/>
    <property type="molecule type" value="Genomic_DNA"/>
</dbReference>
<sequence length="213" mass="23221">MTKTILAYGDSLTWGVNPLGPSRHESVNRWPVVLQTHLSEKVTIIAEGLRGRTTVFNDYSVGEDRQGARILPTLLATHQPVDLVIILLGTNDLKSYLGGSAASAAQGMRRLIEIVRTYPYLNPTPLPEIIIVSPPHLVETADQNTNQRFINGISESKKLAMFYSDLCDELECSFFDAASVAYASSVDGIHLDETNSKAIGKGLAPIVRMVLGL</sequence>
<dbReference type="STRING" id="1094558.ME5_01124"/>
<dbReference type="InterPro" id="IPR036514">
    <property type="entry name" value="SGNH_hydro_sf"/>
</dbReference>
<dbReference type="PATRIC" id="fig|1094558.3.peg.1221"/>
<dbReference type="RefSeq" id="WP_008039234.1">
    <property type="nucleotide sequence ID" value="NZ_JH725147.1"/>
</dbReference>
<dbReference type="PANTHER" id="PTHR30383">
    <property type="entry name" value="THIOESTERASE 1/PROTEASE 1/LYSOPHOSPHOLIPASE L1"/>
    <property type="match status" value="1"/>
</dbReference>
<dbReference type="InterPro" id="IPR013830">
    <property type="entry name" value="SGNH_hydro"/>
</dbReference>
<dbReference type="InterPro" id="IPR051532">
    <property type="entry name" value="Ester_Hydrolysis_Enzymes"/>
</dbReference>
<proteinExistence type="predicted"/>